<comment type="caution">
    <text evidence="2">The sequence shown here is derived from an EMBL/GenBank/DDBJ whole genome shotgun (WGS) entry which is preliminary data.</text>
</comment>
<protein>
    <recommendedName>
        <fullName evidence="4">Secreted protein</fullName>
    </recommendedName>
</protein>
<gene>
    <name evidence="2" type="ORF">ACFPZ4_25630</name>
</gene>
<name>A0ABW1HXM2_9ACTN</name>
<proteinExistence type="predicted"/>
<dbReference type="RefSeq" id="WP_353901290.1">
    <property type="nucleotide sequence ID" value="NZ_CP158970.1"/>
</dbReference>
<evidence type="ECO:0008006" key="4">
    <source>
        <dbReference type="Google" id="ProtNLM"/>
    </source>
</evidence>
<dbReference type="Proteomes" id="UP001596207">
    <property type="component" value="Unassembled WGS sequence"/>
</dbReference>
<dbReference type="EMBL" id="JBHSQQ010000225">
    <property type="protein sequence ID" value="MFC5944839.1"/>
    <property type="molecule type" value="Genomic_DNA"/>
</dbReference>
<evidence type="ECO:0000256" key="1">
    <source>
        <dbReference type="SAM" id="SignalP"/>
    </source>
</evidence>
<keyword evidence="3" id="KW-1185">Reference proteome</keyword>
<feature type="chain" id="PRO_5047461520" description="Secreted protein" evidence="1">
    <location>
        <begin position="29"/>
        <end position="146"/>
    </location>
</feature>
<reference evidence="3" key="1">
    <citation type="journal article" date="2019" name="Int. J. Syst. Evol. Microbiol.">
        <title>The Global Catalogue of Microorganisms (GCM) 10K type strain sequencing project: providing services to taxonomists for standard genome sequencing and annotation.</title>
        <authorList>
            <consortium name="The Broad Institute Genomics Platform"/>
            <consortium name="The Broad Institute Genome Sequencing Center for Infectious Disease"/>
            <person name="Wu L."/>
            <person name="Ma J."/>
        </authorList>
    </citation>
    <scope>NUCLEOTIDE SEQUENCE [LARGE SCALE GENOMIC DNA]</scope>
    <source>
        <strain evidence="3">CGMCC 4.7173</strain>
    </source>
</reference>
<evidence type="ECO:0000313" key="3">
    <source>
        <dbReference type="Proteomes" id="UP001596207"/>
    </source>
</evidence>
<sequence length="146" mass="15317">MKRKLLTLATAGLMASAALLAPASPASAADTWCGTARDYKVTGTTKTSAKAEGRTLALRTYNSHVFAVIYGGASGDAVSMGWNYSGNDVSYWCGGYGGSWPLWSTIPDGKNSAFTAAVPFSQVNWAFARGKLAVTGFKFDTVKVSL</sequence>
<evidence type="ECO:0000313" key="2">
    <source>
        <dbReference type="EMBL" id="MFC5944839.1"/>
    </source>
</evidence>
<accession>A0ABW1HXM2</accession>
<organism evidence="2 3">
    <name type="scientific">Micromonospora harpali</name>
    <dbReference type="NCBI Taxonomy" id="1490225"/>
    <lineage>
        <taxon>Bacteria</taxon>
        <taxon>Bacillati</taxon>
        <taxon>Actinomycetota</taxon>
        <taxon>Actinomycetes</taxon>
        <taxon>Micromonosporales</taxon>
        <taxon>Micromonosporaceae</taxon>
        <taxon>Micromonospora</taxon>
    </lineage>
</organism>
<feature type="signal peptide" evidence="1">
    <location>
        <begin position="1"/>
        <end position="28"/>
    </location>
</feature>
<keyword evidence="1" id="KW-0732">Signal</keyword>